<evidence type="ECO:0000256" key="1">
    <source>
        <dbReference type="SAM" id="MobiDB-lite"/>
    </source>
</evidence>
<proteinExistence type="predicted"/>
<dbReference type="RefSeq" id="WP_183442052.1">
    <property type="nucleotide sequence ID" value="NZ_JACHXD010000009.1"/>
</dbReference>
<dbReference type="Gene3D" id="2.60.40.3110">
    <property type="match status" value="1"/>
</dbReference>
<dbReference type="GO" id="GO:0009297">
    <property type="term" value="P:pilus assembly"/>
    <property type="evidence" value="ECO:0007669"/>
    <property type="project" value="InterPro"/>
</dbReference>
<name>A0A7W5BC88_9BURK</name>
<evidence type="ECO:0000313" key="4">
    <source>
        <dbReference type="Proteomes" id="UP000541535"/>
    </source>
</evidence>
<dbReference type="PANTHER" id="PTHR30451:SF5">
    <property type="entry name" value="SLR0019 PROTEIN"/>
    <property type="match status" value="1"/>
</dbReference>
<dbReference type="EMBL" id="JACHXD010000009">
    <property type="protein sequence ID" value="MBB3120303.1"/>
    <property type="molecule type" value="Genomic_DNA"/>
</dbReference>
<feature type="region of interest" description="Disordered" evidence="1">
    <location>
        <begin position="409"/>
        <end position="434"/>
    </location>
</feature>
<comment type="caution">
    <text evidence="3">The sequence shown here is derived from an EMBL/GenBank/DDBJ whole genome shotgun (WGS) entry which is preliminary data.</text>
</comment>
<feature type="compositionally biased region" description="Low complexity" evidence="1">
    <location>
        <begin position="420"/>
        <end position="432"/>
    </location>
</feature>
<accession>A0A7W5BC88</accession>
<gene>
    <name evidence="3" type="ORF">FHS03_003367</name>
</gene>
<dbReference type="AlphaFoldDB" id="A0A7W5BC88"/>
<dbReference type="InterPro" id="IPR000015">
    <property type="entry name" value="Fimb_usher"/>
</dbReference>
<dbReference type="Gene3D" id="2.60.40.2610">
    <property type="entry name" value="Outer membrane usher protein FimD, plug domain"/>
    <property type="match status" value="1"/>
</dbReference>
<sequence>MRAEHWAYRLLLAHSFGLCCCVPVLAPIPARAQAPPPPSAPDELYLEVSVNGEDSGMILRFRQGPSGLRSSVQNLRELGLDPALFGVAGQDEFDLERIPGLRYDYDTVRQRLHLQLADALRPPFALDARGGRPSAPASVTPGLLLNCDAYAQLGRERRLAIFNEWRYFSGAGAFSSSGLWNASGAERNYIRLDSYWLREDETSMRSLQVGDFVSGSLSWSRALRMGGVQWRRNFDLRPDLLTYPVAALGGSAVVPGVLQLYVNGVQQYSAEVPSGPFVVRQIAGLNGAGQATVVTRDAAGRAVSATLPLYVDTRMLSEGLSDYALELGALRRGYGSRSFGYALPAVSASWRHGWSPRLTLEAHGEAGGHLVNGGGGLLWRLGQAGVLSAALAGSYHSRALPPTVAGGLGGVQDGSGTDNGAAQDGAGASGAARRGGGQLALGYQYLGRRFSVDLLSVRASGGYADLGSAQGTPVLRGSDRMALNLALSSSQSLSLAYTGARPSAQPAARIAALSYSLSMGNGLYLGVSAFRDLKDRAVRGLFFNLSYSFDNRVNAAASSGRQNGVRSKLFSLTRAPDFGGGFGWALQKGSIDQTAVDQAQVQYLGDAGQVSLLTQGRAGQRGTSLSASGALVAMDGAVLAARQVGSGFALVSTGVAGVPVVHENREIGHTGRGGYLLVPNLLPYALNRLAIDTGGLAADVRVRSTRAEVAPRRLAGVLAAFPVERYRAATVVVQQADGTPMAVGTPVRHVQSGAETVIGYDGMTFVDELGEENELVVGKPGAQCRLRFRYRPPAGSALPVLGPFPCLPAAGGR</sequence>
<dbReference type="GO" id="GO:0009279">
    <property type="term" value="C:cell outer membrane"/>
    <property type="evidence" value="ECO:0007669"/>
    <property type="project" value="TreeGrafter"/>
</dbReference>
<protein>
    <submittedName>
        <fullName evidence="3">Outer membrane usher protein</fullName>
    </submittedName>
</protein>
<organism evidence="3 4">
    <name type="scientific">Pseudoduganella violacea</name>
    <dbReference type="NCBI Taxonomy" id="1715466"/>
    <lineage>
        <taxon>Bacteria</taxon>
        <taxon>Pseudomonadati</taxon>
        <taxon>Pseudomonadota</taxon>
        <taxon>Betaproteobacteria</taxon>
        <taxon>Burkholderiales</taxon>
        <taxon>Oxalobacteraceae</taxon>
        <taxon>Telluria group</taxon>
        <taxon>Pseudoduganella</taxon>
    </lineage>
</organism>
<keyword evidence="4" id="KW-1185">Reference proteome</keyword>
<feature type="signal peptide" evidence="2">
    <location>
        <begin position="1"/>
        <end position="26"/>
    </location>
</feature>
<evidence type="ECO:0000313" key="3">
    <source>
        <dbReference type="EMBL" id="MBB3120303.1"/>
    </source>
</evidence>
<dbReference type="GO" id="GO:0015473">
    <property type="term" value="F:fimbrial usher porin activity"/>
    <property type="evidence" value="ECO:0007669"/>
    <property type="project" value="InterPro"/>
</dbReference>
<keyword evidence="2" id="KW-0732">Signal</keyword>
<dbReference type="PANTHER" id="PTHR30451">
    <property type="entry name" value="OUTER MEMBRANE USHER PROTEIN"/>
    <property type="match status" value="1"/>
</dbReference>
<evidence type="ECO:0000256" key="2">
    <source>
        <dbReference type="SAM" id="SignalP"/>
    </source>
</evidence>
<dbReference type="Pfam" id="PF00577">
    <property type="entry name" value="Usher"/>
    <property type="match status" value="1"/>
</dbReference>
<dbReference type="InterPro" id="IPR042186">
    <property type="entry name" value="FimD_plug_dom"/>
</dbReference>
<dbReference type="Proteomes" id="UP000541535">
    <property type="component" value="Unassembled WGS sequence"/>
</dbReference>
<feature type="chain" id="PRO_5030578172" evidence="2">
    <location>
        <begin position="27"/>
        <end position="813"/>
    </location>
</feature>
<reference evidence="3 4" key="1">
    <citation type="submission" date="2020-08" db="EMBL/GenBank/DDBJ databases">
        <title>Genomic Encyclopedia of Type Strains, Phase III (KMG-III): the genomes of soil and plant-associated and newly described type strains.</title>
        <authorList>
            <person name="Whitman W."/>
        </authorList>
    </citation>
    <scope>NUCLEOTIDE SEQUENCE [LARGE SCALE GENOMIC DNA]</scope>
    <source>
        <strain evidence="3 4">CECT 8897</strain>
    </source>
</reference>